<accession>A0A411YDX6</accession>
<dbReference type="AlphaFoldDB" id="A0A411YDX6"/>
<evidence type="ECO:0000256" key="1">
    <source>
        <dbReference type="SAM" id="MobiDB-lite"/>
    </source>
</evidence>
<reference evidence="2 3" key="1">
    <citation type="submission" date="2019-01" db="EMBL/GenBank/DDBJ databases">
        <title>Egibacter rhizosphaerae EGI 80759T.</title>
        <authorList>
            <person name="Chen D.-D."/>
            <person name="Tian Y."/>
            <person name="Jiao J.-Y."/>
            <person name="Zhang X.-T."/>
            <person name="Zhang Y.-G."/>
            <person name="Zhang Y."/>
            <person name="Xiao M."/>
            <person name="Shu W.-S."/>
            <person name="Li W.-J."/>
        </authorList>
    </citation>
    <scope>NUCLEOTIDE SEQUENCE [LARGE SCALE GENOMIC DNA]</scope>
    <source>
        <strain evidence="2 3">EGI 80759</strain>
    </source>
</reference>
<dbReference type="KEGG" id="erz:ER308_07120"/>
<evidence type="ECO:0000313" key="3">
    <source>
        <dbReference type="Proteomes" id="UP000291469"/>
    </source>
</evidence>
<dbReference type="Proteomes" id="UP000291469">
    <property type="component" value="Chromosome"/>
</dbReference>
<protein>
    <submittedName>
        <fullName evidence="2">Uncharacterized protein</fullName>
    </submittedName>
</protein>
<name>A0A411YDX6_9ACTN</name>
<evidence type="ECO:0000313" key="2">
    <source>
        <dbReference type="EMBL" id="QBI19337.1"/>
    </source>
</evidence>
<dbReference type="EMBL" id="CP036402">
    <property type="protein sequence ID" value="QBI19337.1"/>
    <property type="molecule type" value="Genomic_DNA"/>
</dbReference>
<gene>
    <name evidence="2" type="ORF">ER308_07120</name>
</gene>
<proteinExistence type="predicted"/>
<feature type="region of interest" description="Disordered" evidence="1">
    <location>
        <begin position="551"/>
        <end position="627"/>
    </location>
</feature>
<keyword evidence="3" id="KW-1185">Reference proteome</keyword>
<feature type="compositionally biased region" description="Low complexity" evidence="1">
    <location>
        <begin position="565"/>
        <end position="601"/>
    </location>
</feature>
<organism evidence="2 3">
    <name type="scientific">Egibacter rhizosphaerae</name>
    <dbReference type="NCBI Taxonomy" id="1670831"/>
    <lineage>
        <taxon>Bacteria</taxon>
        <taxon>Bacillati</taxon>
        <taxon>Actinomycetota</taxon>
        <taxon>Nitriliruptoria</taxon>
        <taxon>Egibacterales</taxon>
        <taxon>Egibacteraceae</taxon>
        <taxon>Egibacter</taxon>
    </lineage>
</organism>
<dbReference type="RefSeq" id="WP_131154334.1">
    <property type="nucleotide sequence ID" value="NZ_CP036402.1"/>
</dbReference>
<sequence length="627" mass="70257">MVRPARDDKFEEILHKVRTRRDGDSQRIREMIEVRDRYEGDWSVPIPEVDDEEELDAPVPFLLADAIDQTAMRAASVMPHVEVPKVVGDGVTHETAADWARRRRKNLYSAWDYSALPILMARAFRHYAGYGSMAFAVVPDFEERRSRIVLRDPLSSYPEPRDAEEVRAPRDCAFVYGKTRAELLAQYGDDVRDVLDNYRVNPESQVWDVFEWIDEDEIVLGILGPRQPDWSRTRNFLADKPEVSAPLHRWPNRAGRCTAHVPYRVTLNRVMAQVKNAVPVSDLWAKMMALDVKAAEKTVFQDRYLVGSENEDPQIVSHDGNWQPGHTGRMNRLRGVAQLGVLQDGPGPAAQPVIDRLERGVRANAGALPQFQGETPSSLRTGRALDAMQDMSLDPRIQEMHTVSEYALRTVNEMVFAVDEGYWPRRRHQRFSGWPADRGVFAFEPAKHNQTADGGRNNAVSYAIAGADVTQTTTAIGSMVGANLLDRKTARIKHPMIADHEEAEHQIHLERLEDAFGVSFAQQVAGGEILVQDAVEAIRAMQRGESQVDAVQRAQEAAQEREADQMQQMQDDPQAPQAQPGLQPAAPAEEAMQARQEAAPQLSPVEGPTTGQERLRQLATALRASPS</sequence>